<proteinExistence type="predicted"/>
<organism evidence="1 2">
    <name type="scientific">Nisaea acidiphila</name>
    <dbReference type="NCBI Taxonomy" id="1862145"/>
    <lineage>
        <taxon>Bacteria</taxon>
        <taxon>Pseudomonadati</taxon>
        <taxon>Pseudomonadota</taxon>
        <taxon>Alphaproteobacteria</taxon>
        <taxon>Rhodospirillales</taxon>
        <taxon>Thalassobaculaceae</taxon>
        <taxon>Nisaea</taxon>
    </lineage>
</organism>
<dbReference type="AlphaFoldDB" id="A0A9J7B1M2"/>
<reference evidence="1" key="1">
    <citation type="submission" date="2022-08" db="EMBL/GenBank/DDBJ databases">
        <title>Nisaea acidiphila sp. nov., isolated from a marine algal debris and emended description of the genus Nisaea Urios et al. 2008.</title>
        <authorList>
            <person name="Kwon K."/>
        </authorList>
    </citation>
    <scope>NUCLEOTIDE SEQUENCE</scope>
    <source>
        <strain evidence="1">MEBiC11861</strain>
    </source>
</reference>
<sequence>MARPEQYDFNRSTFLYSERISLEDLPEDSRVRDTHKFWRDLSPAPTLPARSDFGPADIPRDILPWIFLMEVLREADGKFDFRYKLAGTSNVSLVQRDPTGKRASEIFRNGDRNFMLESFDITVLLAEPTFWDAAVPHDRIEQIEIWRGLFPLAEDRKTVDTLLGIAVPKNYRPG</sequence>
<dbReference type="InterPro" id="IPR009922">
    <property type="entry name" value="DUF1457"/>
</dbReference>
<dbReference type="Proteomes" id="UP001060336">
    <property type="component" value="Chromosome"/>
</dbReference>
<dbReference type="KEGG" id="naci:NUH88_07665"/>
<gene>
    <name evidence="1" type="ORF">NUH88_07665</name>
</gene>
<evidence type="ECO:0000313" key="2">
    <source>
        <dbReference type="Proteomes" id="UP001060336"/>
    </source>
</evidence>
<dbReference type="EMBL" id="CP102480">
    <property type="protein sequence ID" value="UUX51565.1"/>
    <property type="molecule type" value="Genomic_DNA"/>
</dbReference>
<keyword evidence="2" id="KW-1185">Reference proteome</keyword>
<dbReference type="Pfam" id="PF07310">
    <property type="entry name" value="PAS_5"/>
    <property type="match status" value="1"/>
</dbReference>
<name>A0A9J7B1M2_9PROT</name>
<protein>
    <submittedName>
        <fullName evidence="1">PAS domain-containing protein</fullName>
    </submittedName>
</protein>
<dbReference type="RefSeq" id="WP_257771132.1">
    <property type="nucleotide sequence ID" value="NZ_CP102480.1"/>
</dbReference>
<accession>A0A9J7B1M2</accession>
<evidence type="ECO:0000313" key="1">
    <source>
        <dbReference type="EMBL" id="UUX51565.1"/>
    </source>
</evidence>